<dbReference type="RefSeq" id="WP_006775942.1">
    <property type="nucleotide sequence ID" value="NZ_GG667757.1"/>
</dbReference>
<evidence type="ECO:0000313" key="1">
    <source>
        <dbReference type="EMBL" id="EFC96289.1"/>
    </source>
</evidence>
<evidence type="ECO:0000313" key="2">
    <source>
        <dbReference type="Proteomes" id="UP000004968"/>
    </source>
</evidence>
<gene>
    <name evidence="1" type="ORF">CLOSTHATH_05520</name>
</gene>
<protein>
    <submittedName>
        <fullName evidence="1">Uncharacterized protein</fullName>
    </submittedName>
</protein>
<organism evidence="1 2">
    <name type="scientific">Hungatella hathewayi DSM 13479</name>
    <dbReference type="NCBI Taxonomy" id="566550"/>
    <lineage>
        <taxon>Bacteria</taxon>
        <taxon>Bacillati</taxon>
        <taxon>Bacillota</taxon>
        <taxon>Clostridia</taxon>
        <taxon>Lachnospirales</taxon>
        <taxon>Lachnospiraceae</taxon>
        <taxon>Hungatella</taxon>
    </lineage>
</organism>
<reference evidence="1 2" key="1">
    <citation type="submission" date="2010-01" db="EMBL/GenBank/DDBJ databases">
        <authorList>
            <person name="Weinstock G."/>
            <person name="Sodergren E."/>
            <person name="Clifton S."/>
            <person name="Fulton L."/>
            <person name="Fulton B."/>
            <person name="Courtney L."/>
            <person name="Fronick C."/>
            <person name="Harrison M."/>
            <person name="Strong C."/>
            <person name="Farmer C."/>
            <person name="Delahaunty K."/>
            <person name="Markovic C."/>
            <person name="Hall O."/>
            <person name="Minx P."/>
            <person name="Tomlinson C."/>
            <person name="Mitreva M."/>
            <person name="Nelson J."/>
            <person name="Hou S."/>
            <person name="Wollam A."/>
            <person name="Pepin K.H."/>
            <person name="Johnson M."/>
            <person name="Bhonagiri V."/>
            <person name="Nash W.E."/>
            <person name="Warren W."/>
            <person name="Chinwalla A."/>
            <person name="Mardis E.R."/>
            <person name="Wilson R.K."/>
        </authorList>
    </citation>
    <scope>NUCLEOTIDE SEQUENCE [LARGE SCALE GENOMIC DNA]</scope>
    <source>
        <strain evidence="1 2">DSM 13479</strain>
    </source>
</reference>
<proteinExistence type="predicted"/>
<dbReference type="AlphaFoldDB" id="D3APG8"/>
<dbReference type="HOGENOM" id="CLU_188235_0_0_9"/>
<name>D3APG8_9FIRM</name>
<dbReference type="Proteomes" id="UP000004968">
    <property type="component" value="Unassembled WGS sequence"/>
</dbReference>
<comment type="caution">
    <text evidence="1">The sequence shown here is derived from an EMBL/GenBank/DDBJ whole genome shotgun (WGS) entry which is preliminary data.</text>
</comment>
<accession>D3APG8</accession>
<sequence length="72" mass="8388">MMFEKVFLVPYEDSANYPALSKYCEENGYSCIFTGDDEAEISGKKYEIYRDYEPGSRGNYGIIKKKEKMIFS</sequence>
<dbReference type="EMBL" id="ACIO01000581">
    <property type="protein sequence ID" value="EFC96289.1"/>
    <property type="molecule type" value="Genomic_DNA"/>
</dbReference>